<name>A0A7G6VTL6_9SPHN</name>
<proteinExistence type="inferred from homology"/>
<sequence>MKINPDRKCGYVEPGSAHSVSLLRISREPWLRLELQAQQERQRAAWSEAQHVKSVQRLEREAETRQRGRDRDLFWFRTKVKNWGEEQRKGYKSSASSRAIRIGATKGWMPRYSTPIRTSDELLFPFQRTVYRSAKTSKQGAGKDLVRYGAEGAHEFASGALAFFSSIGLTVEEAAEAFDQLERVNRSAAGNAKVVHHMIIQSLHELPPEEQWAMLLRYCEQVFGSQDLPYSVCLHPPSEDGDQRNWHAHVVFSYRPMVRTDQGEWQIGRALRSDLDCPEQWTRMRFLLAEELNYTCEMHGVNKRYTHLSYAATGMDYIPQVHLGAGLTAKVRRGEEVALNELNRLTVARNSALQCVRELRSVLQASAAAVSDYVRKERDAVLAAIAFPPAKSVQSAISIDIRGITLPCTPELLSKHGGLRKDVIPANDTEAVSERGSNLPAEVIAPKFPDPMPVADSSIGTGFDLELFLPVKLPESPSEPVIEPEIVAHTAPVVPQSLDAQAEEEPVGIMPSKAPIVPAVVSAGAEGDALCEWLSDPIGKAPRAIPSPVEDNDHLFSGRWHLPTFVSPKQPEQIAPVSDGSGDRAVDSRSLASDRPPQLPHPLASEHQRPSECYRLSTFDGRALRIVEPLDNRSASDLDDIEPTAPRLPEGAVDGLAKEPAARDFSTLNLSDLVDQSGPKAPAAHVQLPAPPRSTPDENEPGSRAGKQRQNEQDLETEESPTETDPGFATAQVQVLMSGKIFGE</sequence>
<evidence type="ECO:0000313" key="6">
    <source>
        <dbReference type="Proteomes" id="UP000515297"/>
    </source>
</evidence>
<evidence type="ECO:0000256" key="1">
    <source>
        <dbReference type="ARBA" id="ARBA00010873"/>
    </source>
</evidence>
<evidence type="ECO:0000256" key="3">
    <source>
        <dbReference type="SAM" id="MobiDB-lite"/>
    </source>
</evidence>
<evidence type="ECO:0000259" key="4">
    <source>
        <dbReference type="Pfam" id="PF03389"/>
    </source>
</evidence>
<evidence type="ECO:0000256" key="2">
    <source>
        <dbReference type="ARBA" id="ARBA00022971"/>
    </source>
</evidence>
<protein>
    <submittedName>
        <fullName evidence="5">MobA/MobL family protein</fullName>
    </submittedName>
</protein>
<accession>A0A7G6VTL6</accession>
<feature type="domain" description="MobA/MobL protein" evidence="4">
    <location>
        <begin position="190"/>
        <end position="329"/>
    </location>
</feature>
<gene>
    <name evidence="5" type="ORF">H4O24_14485</name>
</gene>
<comment type="similarity">
    <text evidence="1">Belongs to the MobA/MobL family.</text>
</comment>
<feature type="region of interest" description="Disordered" evidence="3">
    <location>
        <begin position="635"/>
        <end position="654"/>
    </location>
</feature>
<dbReference type="Proteomes" id="UP000515297">
    <property type="component" value="Chromosome"/>
</dbReference>
<dbReference type="RefSeq" id="WP_185884302.1">
    <property type="nucleotide sequence ID" value="NZ_CP060052.1"/>
</dbReference>
<organism evidence="5 6">
    <name type="scientific">Croceicoccus marinus</name>
    <dbReference type="NCBI Taxonomy" id="450378"/>
    <lineage>
        <taxon>Bacteria</taxon>
        <taxon>Pseudomonadati</taxon>
        <taxon>Pseudomonadota</taxon>
        <taxon>Alphaproteobacteria</taxon>
        <taxon>Sphingomonadales</taxon>
        <taxon>Erythrobacteraceae</taxon>
        <taxon>Croceicoccus</taxon>
    </lineage>
</organism>
<dbReference type="Gene3D" id="3.30.930.30">
    <property type="match status" value="1"/>
</dbReference>
<dbReference type="AlphaFoldDB" id="A0A7G6VTL6"/>
<feature type="compositionally biased region" description="Acidic residues" evidence="3">
    <location>
        <begin position="713"/>
        <end position="722"/>
    </location>
</feature>
<dbReference type="Pfam" id="PF03389">
    <property type="entry name" value="MobA_MobL"/>
    <property type="match status" value="1"/>
</dbReference>
<feature type="region of interest" description="Disordered" evidence="3">
    <location>
        <begin position="567"/>
        <end position="611"/>
    </location>
</feature>
<dbReference type="InterPro" id="IPR005053">
    <property type="entry name" value="MobA_MobL"/>
</dbReference>
<evidence type="ECO:0000313" key="5">
    <source>
        <dbReference type="EMBL" id="QNE05081.1"/>
    </source>
</evidence>
<feature type="region of interest" description="Disordered" evidence="3">
    <location>
        <begin position="672"/>
        <end position="730"/>
    </location>
</feature>
<reference evidence="5 6" key="1">
    <citation type="submission" date="2020-08" db="EMBL/GenBank/DDBJ databases">
        <authorList>
            <person name="Liu G."/>
            <person name="Sun C."/>
        </authorList>
    </citation>
    <scope>NUCLEOTIDE SEQUENCE [LARGE SCALE GENOMIC DNA]</scope>
    <source>
        <strain evidence="5 6">OT19</strain>
    </source>
</reference>
<keyword evidence="2" id="KW-0184">Conjugation</keyword>
<dbReference type="EMBL" id="CP060052">
    <property type="protein sequence ID" value="QNE05081.1"/>
    <property type="molecule type" value="Genomic_DNA"/>
</dbReference>